<dbReference type="GeneID" id="82205067"/>
<organism evidence="1 2">
    <name type="scientific">Romboutsia ilealis</name>
    <dbReference type="NCBI Taxonomy" id="1115758"/>
    <lineage>
        <taxon>Bacteria</taxon>
        <taxon>Bacillati</taxon>
        <taxon>Bacillota</taxon>
        <taxon>Clostridia</taxon>
        <taxon>Peptostreptococcales</taxon>
        <taxon>Peptostreptococcaceae</taxon>
        <taxon>Romboutsia</taxon>
    </lineage>
</organism>
<sequence length="57" mass="6631">MLKNQNAMCSCKNLKCTIHGKCKECIEHHKDHGLPHCKRPENIKAVEEMRKLPFIIC</sequence>
<dbReference type="RefSeq" id="WP_180703338.1">
    <property type="nucleotide sequence ID" value="NZ_CAJUCR010000003.1"/>
</dbReference>
<reference evidence="1 2" key="1">
    <citation type="submission" date="2014-04" db="EMBL/GenBank/DDBJ databases">
        <authorList>
            <person name="Hornung B.V."/>
        </authorList>
    </citation>
    <scope>NUCLEOTIDE SEQUENCE [LARGE SCALE GENOMIC DNA]</scope>
    <source>
        <strain evidence="1 2">CRIB</strain>
    </source>
</reference>
<evidence type="ECO:0000313" key="1">
    <source>
        <dbReference type="EMBL" id="CED93640.1"/>
    </source>
</evidence>
<dbReference type="EMBL" id="LN555523">
    <property type="protein sequence ID" value="CED93640.1"/>
    <property type="molecule type" value="Genomic_DNA"/>
</dbReference>
<protein>
    <submittedName>
        <fullName evidence="1">Uncharacterized protein</fullName>
    </submittedName>
</protein>
<dbReference type="Proteomes" id="UP000245622">
    <property type="component" value="Chromosome 1"/>
</dbReference>
<proteinExistence type="predicted"/>
<evidence type="ECO:0000313" key="2">
    <source>
        <dbReference type="Proteomes" id="UP000245622"/>
    </source>
</evidence>
<dbReference type="KEGG" id="ril:CRIB_889"/>
<keyword evidence="2" id="KW-1185">Reference proteome</keyword>
<gene>
    <name evidence="1" type="ORF">CRIB_889</name>
</gene>
<dbReference type="AlphaFoldDB" id="A0A1V1I084"/>
<name>A0A1V1I084_9FIRM</name>
<accession>A0A1V1I084</accession>